<dbReference type="PANTHER" id="PTHR43798">
    <property type="entry name" value="MONOACYLGLYCEROL LIPASE"/>
    <property type="match status" value="1"/>
</dbReference>
<dbReference type="STRING" id="1121279.SAMN02745887_01443"/>
<proteinExistence type="predicted"/>
<sequence length="300" mass="33514">MSTEPYLPLRPAQCHQLRLRGIDTQLWRWGRPDGRLLVLLHGWMDCAATFQFLIDAAPAALLDYQLVALDWRGFGQSGWAAESYYFPDYLADLDALLGQLAPGGEPVALLGHSMGGMVASLYAGIRPERVSQLISLEGFGLPATRPELAPGRYRRWLDELQTEPELKPLADFAALAARLGKHNPRLAADRALWLAEQLGRQADGQIVYRADPRHKWVNPVLYRLEEAQACWRQITAATLWLAGNEAKLLSWLGEDAAQFAARKACITGLQYEVLDDCGHNLHHDAPARVAERLMRFLAQS</sequence>
<evidence type="ECO:0000313" key="2">
    <source>
        <dbReference type="EMBL" id="SFZ75069.1"/>
    </source>
</evidence>
<dbReference type="SUPFAM" id="SSF53474">
    <property type="entry name" value="alpha/beta-Hydrolases"/>
    <property type="match status" value="1"/>
</dbReference>
<organism evidence="2 3">
    <name type="scientific">Chitinimonas taiwanensis DSM 18899</name>
    <dbReference type="NCBI Taxonomy" id="1121279"/>
    <lineage>
        <taxon>Bacteria</taxon>
        <taxon>Pseudomonadati</taxon>
        <taxon>Pseudomonadota</taxon>
        <taxon>Betaproteobacteria</taxon>
        <taxon>Neisseriales</taxon>
        <taxon>Chitinibacteraceae</taxon>
        <taxon>Chitinimonas</taxon>
    </lineage>
</organism>
<gene>
    <name evidence="2" type="ORF">SAMN02745887_01443</name>
</gene>
<dbReference type="PANTHER" id="PTHR43798:SF33">
    <property type="entry name" value="HYDROLASE, PUTATIVE (AFU_ORTHOLOGUE AFUA_2G14860)-RELATED"/>
    <property type="match status" value="1"/>
</dbReference>
<dbReference type="InterPro" id="IPR000639">
    <property type="entry name" value="Epox_hydrolase-like"/>
</dbReference>
<dbReference type="EMBL" id="FPKR01000005">
    <property type="protein sequence ID" value="SFZ75069.1"/>
    <property type="molecule type" value="Genomic_DNA"/>
</dbReference>
<name>A0A1K2HEJ0_9NEIS</name>
<accession>A0A1K2HEJ0</accession>
<dbReference type="Pfam" id="PF00561">
    <property type="entry name" value="Abhydrolase_1"/>
    <property type="match status" value="1"/>
</dbReference>
<dbReference type="GO" id="GO:0003824">
    <property type="term" value="F:catalytic activity"/>
    <property type="evidence" value="ECO:0007669"/>
    <property type="project" value="InterPro"/>
</dbReference>
<protein>
    <submittedName>
        <fullName evidence="2">Pimeloyl-ACP methyl ester carboxylesterase</fullName>
    </submittedName>
</protein>
<dbReference type="GO" id="GO:0016020">
    <property type="term" value="C:membrane"/>
    <property type="evidence" value="ECO:0007669"/>
    <property type="project" value="TreeGrafter"/>
</dbReference>
<evidence type="ECO:0000259" key="1">
    <source>
        <dbReference type="Pfam" id="PF00561"/>
    </source>
</evidence>
<evidence type="ECO:0000313" key="3">
    <source>
        <dbReference type="Proteomes" id="UP000186513"/>
    </source>
</evidence>
<dbReference type="Gene3D" id="3.40.50.1820">
    <property type="entry name" value="alpha/beta hydrolase"/>
    <property type="match status" value="1"/>
</dbReference>
<keyword evidence="3" id="KW-1185">Reference proteome</keyword>
<dbReference type="Proteomes" id="UP000186513">
    <property type="component" value="Unassembled WGS sequence"/>
</dbReference>
<dbReference type="AlphaFoldDB" id="A0A1K2HEJ0"/>
<dbReference type="InterPro" id="IPR000073">
    <property type="entry name" value="AB_hydrolase_1"/>
</dbReference>
<dbReference type="RefSeq" id="WP_072427974.1">
    <property type="nucleotide sequence ID" value="NZ_FPKR01000005.1"/>
</dbReference>
<dbReference type="PRINTS" id="PR00412">
    <property type="entry name" value="EPOXHYDRLASE"/>
</dbReference>
<reference evidence="2 3" key="1">
    <citation type="submission" date="2016-11" db="EMBL/GenBank/DDBJ databases">
        <authorList>
            <person name="Jaros S."/>
            <person name="Januszkiewicz K."/>
            <person name="Wedrychowicz H."/>
        </authorList>
    </citation>
    <scope>NUCLEOTIDE SEQUENCE [LARGE SCALE GENOMIC DNA]</scope>
    <source>
        <strain evidence="2 3">DSM 18899</strain>
    </source>
</reference>
<feature type="domain" description="AB hydrolase-1" evidence="1">
    <location>
        <begin position="36"/>
        <end position="286"/>
    </location>
</feature>
<dbReference type="InterPro" id="IPR050266">
    <property type="entry name" value="AB_hydrolase_sf"/>
</dbReference>
<dbReference type="OrthoDB" id="149912at2"/>
<dbReference type="InterPro" id="IPR029058">
    <property type="entry name" value="AB_hydrolase_fold"/>
</dbReference>
<dbReference type="PRINTS" id="PR00111">
    <property type="entry name" value="ABHYDROLASE"/>
</dbReference>